<organism evidence="6 7">
    <name type="scientific">Aeromonas sobria</name>
    <dbReference type="NCBI Taxonomy" id="646"/>
    <lineage>
        <taxon>Bacteria</taxon>
        <taxon>Pseudomonadati</taxon>
        <taxon>Pseudomonadota</taxon>
        <taxon>Gammaproteobacteria</taxon>
        <taxon>Aeromonadales</taxon>
        <taxon>Aeromonadaceae</taxon>
        <taxon>Aeromonas</taxon>
    </lineage>
</organism>
<dbReference type="RefSeq" id="WP_101321362.1">
    <property type="nucleotide sequence ID" value="NZ_CAWNSS010000111.1"/>
</dbReference>
<comment type="caution">
    <text evidence="6">The sequence shown here is derived from an EMBL/GenBank/DDBJ whole genome shotgun (WGS) entry which is preliminary data.</text>
</comment>
<evidence type="ECO:0000256" key="2">
    <source>
        <dbReference type="ARBA" id="ARBA00012882"/>
    </source>
</evidence>
<evidence type="ECO:0000256" key="4">
    <source>
        <dbReference type="ARBA" id="ARBA00023315"/>
    </source>
</evidence>
<name>A0A2N3IKX0_AERSO</name>
<dbReference type="Proteomes" id="UP000233526">
    <property type="component" value="Unassembled WGS sequence"/>
</dbReference>
<protein>
    <recommendedName>
        <fullName evidence="2 5">Aminoglycoside N(3)-acetyltransferase</fullName>
        <ecNumber evidence="5">2.3.1.-</ecNumber>
    </recommendedName>
</protein>
<dbReference type="EMBL" id="LJZX01000111">
    <property type="protein sequence ID" value="PKQ70999.1"/>
    <property type="molecule type" value="Genomic_DNA"/>
</dbReference>
<dbReference type="InterPro" id="IPR028345">
    <property type="entry name" value="Antibiotic_NAT-like"/>
</dbReference>
<dbReference type="PANTHER" id="PTHR11104">
    <property type="entry name" value="AMINOGLYCOSIDE N3-ACETYLTRANSFERASE"/>
    <property type="match status" value="1"/>
</dbReference>
<dbReference type="Pfam" id="PF02522">
    <property type="entry name" value="Antibiotic_NAT"/>
    <property type="match status" value="1"/>
</dbReference>
<dbReference type="PANTHER" id="PTHR11104:SF0">
    <property type="entry name" value="SPBETA PROPHAGE-DERIVED AMINOGLYCOSIDE N(3')-ACETYLTRANSFERASE-LIKE PROTEIN YOKD"/>
    <property type="match status" value="1"/>
</dbReference>
<reference evidence="6 7" key="1">
    <citation type="journal article" date="2017" name="Front. Microbiol.">
        <title>Strong Genomic and Phenotypic Heterogeneity in the Aeromonas sobria Species Complex.</title>
        <authorList>
            <person name="Gauthier J."/>
            <person name="Vincent A.T."/>
            <person name="Charette S.J."/>
            <person name="Derome N."/>
        </authorList>
    </citation>
    <scope>NUCLEOTIDE SEQUENCE [LARGE SCALE GENOMIC DNA]</scope>
    <source>
        <strain evidence="6 7">JF2635</strain>
    </source>
</reference>
<dbReference type="InterPro" id="IPR003679">
    <property type="entry name" value="Amioglycoside_AcTrfase"/>
</dbReference>
<dbReference type="EC" id="2.3.1.-" evidence="5"/>
<dbReference type="GO" id="GO:0046353">
    <property type="term" value="F:aminoglycoside 3-N-acetyltransferase activity"/>
    <property type="evidence" value="ECO:0007669"/>
    <property type="project" value="UniProtKB-EC"/>
</dbReference>
<keyword evidence="4 5" id="KW-0012">Acyltransferase</keyword>
<keyword evidence="5" id="KW-0046">Antibiotic resistance</keyword>
<dbReference type="GO" id="GO:0046677">
    <property type="term" value="P:response to antibiotic"/>
    <property type="evidence" value="ECO:0007669"/>
    <property type="project" value="UniProtKB-KW"/>
</dbReference>
<evidence type="ECO:0000256" key="5">
    <source>
        <dbReference type="RuleBase" id="RU365031"/>
    </source>
</evidence>
<evidence type="ECO:0000256" key="1">
    <source>
        <dbReference type="ARBA" id="ARBA00006383"/>
    </source>
</evidence>
<sequence>MKQVLEQTLTELGIPRGCALMVHSDAMVVAQFSGMGNAAGIETFWTCLEQWLGGHLLVPTFSYSPMAGESFDPAQTPSKVGLMTELFRLREGVVRTLDPIFSMAISGPQGPVLVTRECHDCFGQESPFGWLAEQDGWLMGLGCLPSTTFTHYVEQRLGVSYRYHKAFAGQVRVDCQLREWQADYYVRDLTLASEIDLSRLVTLLQTRGAWRHVLCQRVPVWAVSCSDFMMAAGELLAVSPYALIRAGGGAPCSLST</sequence>
<keyword evidence="3 5" id="KW-0808">Transferase</keyword>
<evidence type="ECO:0000313" key="7">
    <source>
        <dbReference type="Proteomes" id="UP000233526"/>
    </source>
</evidence>
<dbReference type="SUPFAM" id="SSF110710">
    <property type="entry name" value="TTHA0583/YokD-like"/>
    <property type="match status" value="1"/>
</dbReference>
<gene>
    <name evidence="6" type="ORF">AOX56_09070</name>
</gene>
<evidence type="ECO:0000313" key="6">
    <source>
        <dbReference type="EMBL" id="PKQ70999.1"/>
    </source>
</evidence>
<comment type="catalytic activity">
    <reaction evidence="5">
        <text>a 2-deoxystreptamine antibiotic + acetyl-CoA = an N(3)-acetyl-2-deoxystreptamine antibiotic + CoA + H(+)</text>
        <dbReference type="Rhea" id="RHEA:12665"/>
        <dbReference type="ChEBI" id="CHEBI:15378"/>
        <dbReference type="ChEBI" id="CHEBI:57287"/>
        <dbReference type="ChEBI" id="CHEBI:57288"/>
        <dbReference type="ChEBI" id="CHEBI:57921"/>
        <dbReference type="ChEBI" id="CHEBI:77452"/>
        <dbReference type="EC" id="2.3.1.81"/>
    </reaction>
</comment>
<dbReference type="AlphaFoldDB" id="A0A2N3IKX0"/>
<proteinExistence type="inferred from homology"/>
<accession>A0A2N3IKX0</accession>
<evidence type="ECO:0000256" key="3">
    <source>
        <dbReference type="ARBA" id="ARBA00022679"/>
    </source>
</evidence>
<comment type="similarity">
    <text evidence="1 5">Belongs to the antibiotic N-acetyltransferase family.</text>
</comment>